<proteinExistence type="predicted"/>
<dbReference type="EMBL" id="BGZK01001372">
    <property type="protein sequence ID" value="GBP78526.1"/>
    <property type="molecule type" value="Genomic_DNA"/>
</dbReference>
<keyword evidence="2" id="KW-1185">Reference proteome</keyword>
<evidence type="ECO:0000313" key="2">
    <source>
        <dbReference type="Proteomes" id="UP000299102"/>
    </source>
</evidence>
<organism evidence="1 2">
    <name type="scientific">Eumeta variegata</name>
    <name type="common">Bagworm moth</name>
    <name type="synonym">Eumeta japonica</name>
    <dbReference type="NCBI Taxonomy" id="151549"/>
    <lineage>
        <taxon>Eukaryota</taxon>
        <taxon>Metazoa</taxon>
        <taxon>Ecdysozoa</taxon>
        <taxon>Arthropoda</taxon>
        <taxon>Hexapoda</taxon>
        <taxon>Insecta</taxon>
        <taxon>Pterygota</taxon>
        <taxon>Neoptera</taxon>
        <taxon>Endopterygota</taxon>
        <taxon>Lepidoptera</taxon>
        <taxon>Glossata</taxon>
        <taxon>Ditrysia</taxon>
        <taxon>Tineoidea</taxon>
        <taxon>Psychidae</taxon>
        <taxon>Oiketicinae</taxon>
        <taxon>Eumeta</taxon>
    </lineage>
</organism>
<sequence>MTYDWTDRQGIAASESMTSVKEPAPCSYPTLVYANKRRNNKVHSVMPFHYTNVPGSMEYYGQNSLVFELWGCLETTASSFRYRNYENIVLFCGILSVKIENKAIEKD</sequence>
<gene>
    <name evidence="1" type="ORF">EVAR_60543_1</name>
</gene>
<dbReference type="Proteomes" id="UP000299102">
    <property type="component" value="Unassembled WGS sequence"/>
</dbReference>
<comment type="caution">
    <text evidence="1">The sequence shown here is derived from an EMBL/GenBank/DDBJ whole genome shotgun (WGS) entry which is preliminary data.</text>
</comment>
<protein>
    <submittedName>
        <fullName evidence="1">Uncharacterized protein</fullName>
    </submittedName>
</protein>
<dbReference type="AlphaFoldDB" id="A0A4C1YQJ0"/>
<accession>A0A4C1YQJ0</accession>
<reference evidence="1 2" key="1">
    <citation type="journal article" date="2019" name="Commun. Biol.">
        <title>The bagworm genome reveals a unique fibroin gene that provides high tensile strength.</title>
        <authorList>
            <person name="Kono N."/>
            <person name="Nakamura H."/>
            <person name="Ohtoshi R."/>
            <person name="Tomita M."/>
            <person name="Numata K."/>
            <person name="Arakawa K."/>
        </authorList>
    </citation>
    <scope>NUCLEOTIDE SEQUENCE [LARGE SCALE GENOMIC DNA]</scope>
</reference>
<name>A0A4C1YQJ0_EUMVA</name>
<evidence type="ECO:0000313" key="1">
    <source>
        <dbReference type="EMBL" id="GBP78526.1"/>
    </source>
</evidence>